<comment type="subcellular location">
    <subcellularLocation>
        <location evidence="1">Cell membrane</location>
        <topology evidence="1">Multi-pass membrane protein</topology>
    </subcellularLocation>
</comment>
<dbReference type="InterPro" id="IPR005428">
    <property type="entry name" value="CD36/SCARB1/SNMP1"/>
</dbReference>
<keyword evidence="9" id="KW-0325">Glycoprotein</keyword>
<evidence type="ECO:0000256" key="1">
    <source>
        <dbReference type="ARBA" id="ARBA00004651"/>
    </source>
</evidence>
<dbReference type="PANTHER" id="PTHR11923">
    <property type="entry name" value="SCAVENGER RECEPTOR CLASS B TYPE-1 SR-B1"/>
    <property type="match status" value="1"/>
</dbReference>
<evidence type="ECO:0000256" key="7">
    <source>
        <dbReference type="ARBA" id="ARBA00023157"/>
    </source>
</evidence>
<keyword evidence="3" id="KW-1003">Cell membrane</keyword>
<evidence type="ECO:0000313" key="12">
    <source>
        <dbReference type="Proteomes" id="UP001432322"/>
    </source>
</evidence>
<keyword evidence="12" id="KW-1185">Reference proteome</keyword>
<dbReference type="GO" id="GO:0005044">
    <property type="term" value="F:scavenger receptor activity"/>
    <property type="evidence" value="ECO:0007669"/>
    <property type="project" value="TreeGrafter"/>
</dbReference>
<dbReference type="GO" id="GO:0005737">
    <property type="term" value="C:cytoplasm"/>
    <property type="evidence" value="ECO:0007669"/>
    <property type="project" value="TreeGrafter"/>
</dbReference>
<proteinExistence type="inferred from homology"/>
<feature type="non-terminal residue" evidence="11">
    <location>
        <position position="1"/>
    </location>
</feature>
<feature type="transmembrane region" description="Helical" evidence="10">
    <location>
        <begin position="25"/>
        <end position="48"/>
    </location>
</feature>
<evidence type="ECO:0000256" key="2">
    <source>
        <dbReference type="ARBA" id="ARBA00010532"/>
    </source>
</evidence>
<dbReference type="AlphaFoldDB" id="A0AAV5VCV4"/>
<organism evidence="11 12">
    <name type="scientific">Pristionchus fissidentatus</name>
    <dbReference type="NCBI Taxonomy" id="1538716"/>
    <lineage>
        <taxon>Eukaryota</taxon>
        <taxon>Metazoa</taxon>
        <taxon>Ecdysozoa</taxon>
        <taxon>Nematoda</taxon>
        <taxon>Chromadorea</taxon>
        <taxon>Rhabditida</taxon>
        <taxon>Rhabditina</taxon>
        <taxon>Diplogasteromorpha</taxon>
        <taxon>Diplogasteroidea</taxon>
        <taxon>Neodiplogasteridae</taxon>
        <taxon>Pristionchus</taxon>
    </lineage>
</organism>
<keyword evidence="4 10" id="KW-0812">Transmembrane</keyword>
<comment type="similarity">
    <text evidence="2">Belongs to the CD36 family.</text>
</comment>
<protein>
    <recommendedName>
        <fullName evidence="13">Scav-2</fullName>
    </recommendedName>
</protein>
<evidence type="ECO:0000256" key="5">
    <source>
        <dbReference type="ARBA" id="ARBA00022989"/>
    </source>
</evidence>
<keyword evidence="8" id="KW-0675">Receptor</keyword>
<evidence type="ECO:0008006" key="13">
    <source>
        <dbReference type="Google" id="ProtNLM"/>
    </source>
</evidence>
<dbReference type="Pfam" id="PF01130">
    <property type="entry name" value="CD36"/>
    <property type="match status" value="1"/>
</dbReference>
<dbReference type="EMBL" id="BTSY01000003">
    <property type="protein sequence ID" value="GMT17103.1"/>
    <property type="molecule type" value="Genomic_DNA"/>
</dbReference>
<sequence>QVDPNMGFSPRSTLTRWARVHWQRVTVAGVLLSIAMLALFLLLFFLIIPTIVERMVTKQSELVEGSEVMERWKNPKFKMQFKVFVFSVKNPDEVLSGAKPIVKESGPYTFDKVMKHEVSSSGNGTITFKRKVLYHFNEADSCPTCILGNRIWVPNIIYQKFVEVASRPTMKAAATTLLAQTPFLELEVGDLLFHGYKDPFLENFCDAPFVNIVCQTIFSLPERIGLFYGMNNSYIEGEYTIKDGSLKIRERGEVVSYNGMDRLRRNWWSDEEALKLRGSEGSLFHPFVKRDETLWSLSSQMCRSIPLVYERDSEVRGIPTYRFRVPPTAFDTTETPGFCHATEKVFFRAQQGNDRHCYPRGIVQVAKCRPNEPPVVLSLPNFNYASDDVQQSVEGLNSTDDERDSIYVDIEPTLGMPVRAHRAVQLNVEFWAGKEILLPAYHTKQRSALIPIAVVHDDAEIDEETLNKVQRELILSQRVASGACYTLLFFALALLAATGIYALIMWRGLCGHRDDVYAADSARAGSSSSETSAKNIVSSRIL</sequence>
<evidence type="ECO:0000313" key="11">
    <source>
        <dbReference type="EMBL" id="GMT17103.1"/>
    </source>
</evidence>
<name>A0AAV5VCV4_9BILA</name>
<keyword evidence="7" id="KW-1015">Disulfide bond</keyword>
<feature type="transmembrane region" description="Helical" evidence="10">
    <location>
        <begin position="485"/>
        <end position="504"/>
    </location>
</feature>
<dbReference type="Proteomes" id="UP001432322">
    <property type="component" value="Unassembled WGS sequence"/>
</dbReference>
<dbReference type="GO" id="GO:0005886">
    <property type="term" value="C:plasma membrane"/>
    <property type="evidence" value="ECO:0007669"/>
    <property type="project" value="UniProtKB-SubCell"/>
</dbReference>
<reference evidence="11" key="1">
    <citation type="submission" date="2023-10" db="EMBL/GenBank/DDBJ databases">
        <title>Genome assembly of Pristionchus species.</title>
        <authorList>
            <person name="Yoshida K."/>
            <person name="Sommer R.J."/>
        </authorList>
    </citation>
    <scope>NUCLEOTIDE SEQUENCE</scope>
    <source>
        <strain evidence="11">RS5133</strain>
    </source>
</reference>
<accession>A0AAV5VCV4</accession>
<evidence type="ECO:0000256" key="9">
    <source>
        <dbReference type="ARBA" id="ARBA00023180"/>
    </source>
</evidence>
<dbReference type="PRINTS" id="PR01609">
    <property type="entry name" value="CD36FAMILY"/>
</dbReference>
<dbReference type="PRINTS" id="PR01610">
    <property type="entry name" value="CD36ANTIGEN"/>
</dbReference>
<gene>
    <name evidence="11" type="ORF">PFISCL1PPCAC_8400</name>
</gene>
<dbReference type="PANTHER" id="PTHR11923:SF103">
    <property type="entry name" value="SCAVENGER RECEPTOR (CD36 FAMILY) RELATED"/>
    <property type="match status" value="1"/>
</dbReference>
<evidence type="ECO:0000256" key="4">
    <source>
        <dbReference type="ARBA" id="ARBA00022692"/>
    </source>
</evidence>
<evidence type="ECO:0000256" key="8">
    <source>
        <dbReference type="ARBA" id="ARBA00023170"/>
    </source>
</evidence>
<comment type="caution">
    <text evidence="11">The sequence shown here is derived from an EMBL/GenBank/DDBJ whole genome shotgun (WGS) entry which is preliminary data.</text>
</comment>
<keyword evidence="6 10" id="KW-0472">Membrane</keyword>
<evidence type="ECO:0000256" key="10">
    <source>
        <dbReference type="SAM" id="Phobius"/>
    </source>
</evidence>
<evidence type="ECO:0000256" key="3">
    <source>
        <dbReference type="ARBA" id="ARBA00022475"/>
    </source>
</evidence>
<keyword evidence="5 10" id="KW-1133">Transmembrane helix</keyword>
<evidence type="ECO:0000256" key="6">
    <source>
        <dbReference type="ARBA" id="ARBA00023136"/>
    </source>
</evidence>
<dbReference type="InterPro" id="IPR002159">
    <property type="entry name" value="CD36_fam"/>
</dbReference>